<evidence type="ECO:0000313" key="4">
    <source>
        <dbReference type="Proteomes" id="UP001165565"/>
    </source>
</evidence>
<keyword evidence="4" id="KW-1185">Reference proteome</keyword>
<dbReference type="Gene3D" id="1.20.1600.10">
    <property type="entry name" value="Outer membrane efflux proteins (OEP)"/>
    <property type="match status" value="1"/>
</dbReference>
<dbReference type="AlphaFoldDB" id="A0AA41ZHJ8"/>
<comment type="similarity">
    <text evidence="1 2">Belongs to the outer membrane factor (OMF) (TC 1.B.17) family.</text>
</comment>
<dbReference type="GO" id="GO:0005886">
    <property type="term" value="C:plasma membrane"/>
    <property type="evidence" value="ECO:0007669"/>
    <property type="project" value="UniProtKB-SubCell"/>
</dbReference>
<dbReference type="Gene3D" id="2.20.200.10">
    <property type="entry name" value="Outer membrane efflux proteins (OEP)"/>
    <property type="match status" value="1"/>
</dbReference>
<keyword evidence="2" id="KW-0564">Palmitate</keyword>
<keyword evidence="2" id="KW-1134">Transmembrane beta strand</keyword>
<dbReference type="Proteomes" id="UP001165565">
    <property type="component" value="Unassembled WGS sequence"/>
</dbReference>
<sequence>MAPAYRPPAIATPAAYKEVPGWTAATPLDAAPRGQWWTAFNDPVLDDLETRAAAASPTLAAALARYDAARAAARVDNADLFPTIGVNAQAGRQRQSANRPLTNGTAPTYDNYIVGGALSYEIDLWGRVRNKVAAARADAAASAGDLASAQLSLQAAVADAYARLRGLDAEADLLRRSVEAFNRAYELTATRHDGGLASGVDVNRARTVLSNARAQISAVANQRAATEHEIAALIGAVASDFAIAPRIQPPGTLAVPAAAPSALLQRRPDIAAAERRMYAANARIGVARAAFFPTLSLGLSGGWQTTGPSLLSTPSAFWGLGPLVSALTLFDGGRRRAEVGLSRAQYDEAAADYRDTVLGAFRQVEDALAAGRYLATQAVEQRDAATAAQRTSDLALTRYHDGAADYLEVVTAQTEALDSERALIAVETSRMRAGIALVKALGGAPTA</sequence>
<name>A0AA41ZHJ8_9SPHN</name>
<dbReference type="SUPFAM" id="SSF56954">
    <property type="entry name" value="Outer membrane efflux proteins (OEP)"/>
    <property type="match status" value="1"/>
</dbReference>
<dbReference type="EMBL" id="JANFAV010000009">
    <property type="protein sequence ID" value="MCW6535813.1"/>
    <property type="molecule type" value="Genomic_DNA"/>
</dbReference>
<evidence type="ECO:0000313" key="3">
    <source>
        <dbReference type="EMBL" id="MCW6535813.1"/>
    </source>
</evidence>
<gene>
    <name evidence="3" type="ORF">NEE01_13600</name>
</gene>
<dbReference type="NCBIfam" id="TIGR01845">
    <property type="entry name" value="outer_NodT"/>
    <property type="match status" value="1"/>
</dbReference>
<dbReference type="InterPro" id="IPR010131">
    <property type="entry name" value="MdtP/NodT-like"/>
</dbReference>
<organism evidence="3 4">
    <name type="scientific">Sphingomonas lycopersici</name>
    <dbReference type="NCBI Taxonomy" id="2951807"/>
    <lineage>
        <taxon>Bacteria</taxon>
        <taxon>Pseudomonadati</taxon>
        <taxon>Pseudomonadota</taxon>
        <taxon>Alphaproteobacteria</taxon>
        <taxon>Sphingomonadales</taxon>
        <taxon>Sphingomonadaceae</taxon>
        <taxon>Sphingomonas</taxon>
    </lineage>
</organism>
<evidence type="ECO:0000256" key="2">
    <source>
        <dbReference type="RuleBase" id="RU362097"/>
    </source>
</evidence>
<keyword evidence="2" id="KW-0812">Transmembrane</keyword>
<proteinExistence type="inferred from homology"/>
<dbReference type="PANTHER" id="PTHR30203">
    <property type="entry name" value="OUTER MEMBRANE CATION EFFLUX PROTEIN"/>
    <property type="match status" value="1"/>
</dbReference>
<dbReference type="PANTHER" id="PTHR30203:SF33">
    <property type="entry name" value="BLR4455 PROTEIN"/>
    <property type="match status" value="1"/>
</dbReference>
<dbReference type="Pfam" id="PF02321">
    <property type="entry name" value="OEP"/>
    <property type="match status" value="2"/>
</dbReference>
<protein>
    <submittedName>
        <fullName evidence="3">Efflux transporter outer membrane subunit</fullName>
    </submittedName>
</protein>
<evidence type="ECO:0000256" key="1">
    <source>
        <dbReference type="ARBA" id="ARBA00007613"/>
    </source>
</evidence>
<keyword evidence="2" id="KW-0449">Lipoprotein</keyword>
<dbReference type="GO" id="GO:0015562">
    <property type="term" value="F:efflux transmembrane transporter activity"/>
    <property type="evidence" value="ECO:0007669"/>
    <property type="project" value="InterPro"/>
</dbReference>
<keyword evidence="2" id="KW-0472">Membrane</keyword>
<reference evidence="3" key="1">
    <citation type="submission" date="2022-06" db="EMBL/GenBank/DDBJ databases">
        <title>Sphingomonas sp. nov. isolated from rhizosphere soil of tomato.</title>
        <authorList>
            <person name="Dong H."/>
            <person name="Gao R."/>
        </authorList>
    </citation>
    <scope>NUCLEOTIDE SEQUENCE</scope>
    <source>
        <strain evidence="3">MMSM24</strain>
    </source>
</reference>
<comment type="subcellular location">
    <subcellularLocation>
        <location evidence="2">Cell membrane</location>
        <topology evidence="2">Lipid-anchor</topology>
    </subcellularLocation>
</comment>
<accession>A0AA41ZHJ8</accession>
<dbReference type="InterPro" id="IPR003423">
    <property type="entry name" value="OMP_efflux"/>
</dbReference>
<comment type="caution">
    <text evidence="3">The sequence shown here is derived from an EMBL/GenBank/DDBJ whole genome shotgun (WGS) entry which is preliminary data.</text>
</comment>